<reference evidence="2 3" key="1">
    <citation type="submission" date="2020-10" db="EMBL/GenBank/DDBJ databases">
        <title>Sequencing the genomes of 1000 actinobacteria strains.</title>
        <authorList>
            <person name="Klenk H.-P."/>
        </authorList>
    </citation>
    <scope>NUCLEOTIDE SEQUENCE [LARGE SCALE GENOMIC DNA]</scope>
    <source>
        <strain evidence="2 3">DSM 45157</strain>
    </source>
</reference>
<dbReference type="RefSeq" id="WP_191273857.1">
    <property type="nucleotide sequence ID" value="NZ_BMXJ01000007.1"/>
</dbReference>
<evidence type="ECO:0000313" key="2">
    <source>
        <dbReference type="EMBL" id="MBE1455819.1"/>
    </source>
</evidence>
<gene>
    <name evidence="2" type="ORF">H4W79_000033</name>
</gene>
<evidence type="ECO:0000313" key="3">
    <source>
        <dbReference type="Proteomes" id="UP000598217"/>
    </source>
</evidence>
<sequence>MPNPIALLCLIFRTVRPTRGAHTSPYGYLRELLAELRRNRARRVRRYAETVPFIADTGPSTEPAPPVPAPRQPADDLRRTLVPVPADHGPRVGPYAVQAPADLVRGYYREWEREDALRRLDRSRPGVAVLHTIAEHGEAA</sequence>
<keyword evidence="3" id="KW-1185">Reference proteome</keyword>
<name>A0ABR9H9V2_9ACTN</name>
<dbReference type="EMBL" id="JADBDY010000001">
    <property type="protein sequence ID" value="MBE1455819.1"/>
    <property type="molecule type" value="Genomic_DNA"/>
</dbReference>
<organism evidence="2 3">
    <name type="scientific">Nocardiopsis terrae</name>
    <dbReference type="NCBI Taxonomy" id="372655"/>
    <lineage>
        <taxon>Bacteria</taxon>
        <taxon>Bacillati</taxon>
        <taxon>Actinomycetota</taxon>
        <taxon>Actinomycetes</taxon>
        <taxon>Streptosporangiales</taxon>
        <taxon>Nocardiopsidaceae</taxon>
        <taxon>Nocardiopsis</taxon>
    </lineage>
</organism>
<feature type="compositionally biased region" description="Pro residues" evidence="1">
    <location>
        <begin position="62"/>
        <end position="71"/>
    </location>
</feature>
<accession>A0ABR9H9V2</accession>
<comment type="caution">
    <text evidence="2">The sequence shown here is derived from an EMBL/GenBank/DDBJ whole genome shotgun (WGS) entry which is preliminary data.</text>
</comment>
<proteinExistence type="predicted"/>
<protein>
    <submittedName>
        <fullName evidence="2">Uncharacterized protein</fullName>
    </submittedName>
</protein>
<feature type="region of interest" description="Disordered" evidence="1">
    <location>
        <begin position="54"/>
        <end position="74"/>
    </location>
</feature>
<dbReference type="Proteomes" id="UP000598217">
    <property type="component" value="Unassembled WGS sequence"/>
</dbReference>
<evidence type="ECO:0000256" key="1">
    <source>
        <dbReference type="SAM" id="MobiDB-lite"/>
    </source>
</evidence>